<evidence type="ECO:0000313" key="3">
    <source>
        <dbReference type="Proteomes" id="UP000886689"/>
    </source>
</evidence>
<organism evidence="2 3">
    <name type="scientific">Candidatus Proximibacter danicus</name>
    <dbReference type="NCBI Taxonomy" id="2954365"/>
    <lineage>
        <taxon>Bacteria</taxon>
        <taxon>Pseudomonadati</taxon>
        <taxon>Pseudomonadota</taxon>
        <taxon>Betaproteobacteria</taxon>
        <taxon>Candidatus Proximibacter</taxon>
    </lineage>
</organism>
<sequence>MKHLISALSLATLIAATPAGAHEAHGQPQHGGVVGEAAHYQTELVARPDKLTLYITEHGAPLPTAGGSAKLTLLAGGEKREIPLPPAGDNRFETTGTFKVKGAKVVATVNVPGKPAKTLRYTLD</sequence>
<proteinExistence type="predicted"/>
<evidence type="ECO:0000256" key="1">
    <source>
        <dbReference type="SAM" id="SignalP"/>
    </source>
</evidence>
<dbReference type="Proteomes" id="UP000886689">
    <property type="component" value="Unassembled WGS sequence"/>
</dbReference>
<name>A0A9D7PS69_9PROT</name>
<evidence type="ECO:0000313" key="2">
    <source>
        <dbReference type="EMBL" id="MBK8523574.1"/>
    </source>
</evidence>
<comment type="caution">
    <text evidence="2">The sequence shown here is derived from an EMBL/GenBank/DDBJ whole genome shotgun (WGS) entry which is preliminary data.</text>
</comment>
<accession>A0A9D7PS69</accession>
<dbReference type="AlphaFoldDB" id="A0A9D7PS69"/>
<protein>
    <recommendedName>
        <fullName evidence="4">CopC domain-containing protein</fullName>
    </recommendedName>
</protein>
<feature type="chain" id="PRO_5039524076" description="CopC domain-containing protein" evidence="1">
    <location>
        <begin position="22"/>
        <end position="124"/>
    </location>
</feature>
<gene>
    <name evidence="2" type="ORF">IPL58_05280</name>
</gene>
<evidence type="ECO:0008006" key="4">
    <source>
        <dbReference type="Google" id="ProtNLM"/>
    </source>
</evidence>
<reference evidence="2" key="1">
    <citation type="submission" date="2020-10" db="EMBL/GenBank/DDBJ databases">
        <title>Connecting structure to function with the recovery of over 1000 high-quality activated sludge metagenome-assembled genomes encoding full-length rRNA genes using long-read sequencing.</title>
        <authorList>
            <person name="Singleton C.M."/>
            <person name="Petriglieri F."/>
            <person name="Kristensen J.M."/>
            <person name="Kirkegaard R.H."/>
            <person name="Michaelsen T.Y."/>
            <person name="Andersen M.H."/>
            <person name="Karst S.M."/>
            <person name="Dueholm M.S."/>
            <person name="Nielsen P.H."/>
            <person name="Albertsen M."/>
        </authorList>
    </citation>
    <scope>NUCLEOTIDE SEQUENCE</scope>
    <source>
        <strain evidence="2">Hirt_18-Q3-R61-65_BATAC.395</strain>
    </source>
</reference>
<dbReference type="EMBL" id="JADJUC010000004">
    <property type="protein sequence ID" value="MBK8523574.1"/>
    <property type="molecule type" value="Genomic_DNA"/>
</dbReference>
<feature type="signal peptide" evidence="1">
    <location>
        <begin position="1"/>
        <end position="21"/>
    </location>
</feature>
<keyword evidence="1" id="KW-0732">Signal</keyword>